<feature type="non-terminal residue" evidence="3">
    <location>
        <position position="1"/>
    </location>
</feature>
<evidence type="ECO:0000313" key="3">
    <source>
        <dbReference type="EMBL" id="KAG6591857.1"/>
    </source>
</evidence>
<dbReference type="EMBL" id="JAGKQH010000009">
    <property type="protein sequence ID" value="KAG6591857.1"/>
    <property type="molecule type" value="Genomic_DNA"/>
</dbReference>
<keyword evidence="2" id="KW-0732">Signal</keyword>
<name>A0AAV6N3I8_9ROSI</name>
<feature type="region of interest" description="Disordered" evidence="1">
    <location>
        <begin position="76"/>
        <end position="96"/>
    </location>
</feature>
<feature type="chain" id="PRO_5044011856" evidence="2">
    <location>
        <begin position="28"/>
        <end position="96"/>
    </location>
</feature>
<accession>A0AAV6N3I8</accession>
<evidence type="ECO:0000256" key="2">
    <source>
        <dbReference type="SAM" id="SignalP"/>
    </source>
</evidence>
<dbReference type="AlphaFoldDB" id="A0AAV6N3I8"/>
<evidence type="ECO:0000256" key="1">
    <source>
        <dbReference type="SAM" id="MobiDB-lite"/>
    </source>
</evidence>
<proteinExistence type="predicted"/>
<feature type="signal peptide" evidence="2">
    <location>
        <begin position="1"/>
        <end position="27"/>
    </location>
</feature>
<sequence length="96" mass="10193">MAARRSLHFINLLPLITLLLHSLSVTSRPLHGIDPLPSAAAMAVVSAHCHAILPPAPVSTLAFSINRYKYVETDAFRPTTPGHSPGVGHTDPPGRA</sequence>
<organism evidence="3 4">
    <name type="scientific">Cucurbita argyrosperma subsp. sororia</name>
    <dbReference type="NCBI Taxonomy" id="37648"/>
    <lineage>
        <taxon>Eukaryota</taxon>
        <taxon>Viridiplantae</taxon>
        <taxon>Streptophyta</taxon>
        <taxon>Embryophyta</taxon>
        <taxon>Tracheophyta</taxon>
        <taxon>Spermatophyta</taxon>
        <taxon>Magnoliopsida</taxon>
        <taxon>eudicotyledons</taxon>
        <taxon>Gunneridae</taxon>
        <taxon>Pentapetalae</taxon>
        <taxon>rosids</taxon>
        <taxon>fabids</taxon>
        <taxon>Cucurbitales</taxon>
        <taxon>Cucurbitaceae</taxon>
        <taxon>Cucurbiteae</taxon>
        <taxon>Cucurbita</taxon>
    </lineage>
</organism>
<reference evidence="3 4" key="1">
    <citation type="journal article" date="2021" name="Hortic Res">
        <title>The domestication of Cucurbita argyrosperma as revealed by the genome of its wild relative.</title>
        <authorList>
            <person name="Barrera-Redondo J."/>
            <person name="Sanchez-de la Vega G."/>
            <person name="Aguirre-Liguori J.A."/>
            <person name="Castellanos-Morales G."/>
            <person name="Gutierrez-Guerrero Y.T."/>
            <person name="Aguirre-Dugua X."/>
            <person name="Aguirre-Planter E."/>
            <person name="Tenaillon M.I."/>
            <person name="Lira-Saade R."/>
            <person name="Eguiarte L.E."/>
        </authorList>
    </citation>
    <scope>NUCLEOTIDE SEQUENCE [LARGE SCALE GENOMIC DNA]</scope>
    <source>
        <strain evidence="3">JBR-2021</strain>
    </source>
</reference>
<keyword evidence="4" id="KW-1185">Reference proteome</keyword>
<evidence type="ECO:0000313" key="4">
    <source>
        <dbReference type="Proteomes" id="UP000685013"/>
    </source>
</evidence>
<comment type="caution">
    <text evidence="3">The sequence shown here is derived from an EMBL/GenBank/DDBJ whole genome shotgun (WGS) entry which is preliminary data.</text>
</comment>
<protein>
    <submittedName>
        <fullName evidence="3">Precursor of CEP4</fullName>
    </submittedName>
</protein>
<gene>
    <name evidence="3" type="primary">CEP4</name>
    <name evidence="3" type="ORF">SDJN03_14203</name>
</gene>
<dbReference type="Proteomes" id="UP000685013">
    <property type="component" value="Chromosome 9"/>
</dbReference>